<protein>
    <recommendedName>
        <fullName evidence="3 8">Carbamate kinase</fullName>
    </recommendedName>
</protein>
<evidence type="ECO:0000313" key="12">
    <source>
        <dbReference type="Proteomes" id="UP000288291"/>
    </source>
</evidence>
<comment type="pathway">
    <text evidence="1">Metabolic intermediate metabolism; carbamoyl phosphate degradation; CO(2) and NH(3) from carbamoyl phosphate: step 1/1.</text>
</comment>
<dbReference type="SUPFAM" id="SSF53633">
    <property type="entry name" value="Carbamate kinase-like"/>
    <property type="match status" value="1"/>
</dbReference>
<dbReference type="NCBIfam" id="NF009007">
    <property type="entry name" value="PRK12352.1"/>
    <property type="match status" value="1"/>
</dbReference>
<evidence type="ECO:0000256" key="4">
    <source>
        <dbReference type="ARBA" id="ARBA00022503"/>
    </source>
</evidence>
<evidence type="ECO:0000256" key="6">
    <source>
        <dbReference type="ARBA" id="ARBA00022777"/>
    </source>
</evidence>
<gene>
    <name evidence="11" type="primary">arcC</name>
    <name evidence="11" type="ORF">EJK17_09300</name>
</gene>
<dbReference type="GO" id="GO:0008804">
    <property type="term" value="F:carbamate kinase activity"/>
    <property type="evidence" value="ECO:0007669"/>
    <property type="project" value="UniProtKB-UniRule"/>
</dbReference>
<evidence type="ECO:0000256" key="8">
    <source>
        <dbReference type="NCBIfam" id="TIGR00746"/>
    </source>
</evidence>
<dbReference type="PIRSF" id="PIRSF000723">
    <property type="entry name" value="Carbamate_kin"/>
    <property type="match status" value="1"/>
</dbReference>
<organism evidence="11 12">
    <name type="scientific">Lactobacillus xujianguonis</name>
    <dbReference type="NCBI Taxonomy" id="2495899"/>
    <lineage>
        <taxon>Bacteria</taxon>
        <taxon>Bacillati</taxon>
        <taxon>Bacillota</taxon>
        <taxon>Bacilli</taxon>
        <taxon>Lactobacillales</taxon>
        <taxon>Lactobacillaceae</taxon>
        <taxon>Lactobacillus</taxon>
    </lineage>
</organism>
<dbReference type="InterPro" id="IPR036393">
    <property type="entry name" value="AceGlu_kinase-like_sf"/>
</dbReference>
<reference evidence="11 12" key="1">
    <citation type="submission" date="2018-12" db="EMBL/GenBank/DDBJ databases">
        <authorList>
            <person name="Meng J."/>
        </authorList>
    </citation>
    <scope>NUCLEOTIDE SEQUENCE [LARGE SCALE GENOMIC DNA]</scope>
    <source>
        <strain evidence="11 12">HT111-2</strain>
    </source>
</reference>
<proteinExistence type="inferred from homology"/>
<evidence type="ECO:0000259" key="10">
    <source>
        <dbReference type="Pfam" id="PF00696"/>
    </source>
</evidence>
<dbReference type="PANTHER" id="PTHR30409">
    <property type="entry name" value="CARBAMATE KINASE"/>
    <property type="match status" value="1"/>
</dbReference>
<keyword evidence="4" id="KW-0056">Arginine metabolism</keyword>
<dbReference type="EMBL" id="RXIA01000030">
    <property type="protein sequence ID" value="RVU70109.1"/>
    <property type="molecule type" value="Genomic_DNA"/>
</dbReference>
<dbReference type="Gene3D" id="3.40.1160.10">
    <property type="entry name" value="Acetylglutamate kinase-like"/>
    <property type="match status" value="1"/>
</dbReference>
<dbReference type="PANTHER" id="PTHR30409:SF1">
    <property type="entry name" value="CARBAMATE KINASE-RELATED"/>
    <property type="match status" value="1"/>
</dbReference>
<dbReference type="AlphaFoldDB" id="A0A437ST24"/>
<evidence type="ECO:0000256" key="2">
    <source>
        <dbReference type="ARBA" id="ARBA00011066"/>
    </source>
</evidence>
<accession>A0A437ST24</accession>
<keyword evidence="6 9" id="KW-0418">Kinase</keyword>
<dbReference type="GO" id="GO:0019546">
    <property type="term" value="P:L-arginine deiminase pathway"/>
    <property type="evidence" value="ECO:0007669"/>
    <property type="project" value="TreeGrafter"/>
</dbReference>
<comment type="caution">
    <text evidence="11">The sequence shown here is derived from an EMBL/GenBank/DDBJ whole genome shotgun (WGS) entry which is preliminary data.</text>
</comment>
<dbReference type="FunFam" id="3.40.1160.10:FF:000007">
    <property type="entry name" value="Carbamate kinase"/>
    <property type="match status" value="1"/>
</dbReference>
<dbReference type="Pfam" id="PF00696">
    <property type="entry name" value="AA_kinase"/>
    <property type="match status" value="1"/>
</dbReference>
<comment type="similarity">
    <text evidence="2 9">Belongs to the carbamate kinase family.</text>
</comment>
<feature type="domain" description="Aspartate/glutamate/uridylate kinase" evidence="10">
    <location>
        <begin position="3"/>
        <end position="293"/>
    </location>
</feature>
<keyword evidence="5 9" id="KW-0808">Transferase</keyword>
<evidence type="ECO:0000256" key="7">
    <source>
        <dbReference type="ARBA" id="ARBA00048467"/>
    </source>
</evidence>
<evidence type="ECO:0000256" key="9">
    <source>
        <dbReference type="PIRNR" id="PIRNR000723"/>
    </source>
</evidence>
<name>A0A437ST24_9LACO</name>
<evidence type="ECO:0000256" key="3">
    <source>
        <dbReference type="ARBA" id="ARBA00013070"/>
    </source>
</evidence>
<dbReference type="PRINTS" id="PR01469">
    <property type="entry name" value="CARBMTKINASE"/>
</dbReference>
<evidence type="ECO:0000256" key="5">
    <source>
        <dbReference type="ARBA" id="ARBA00022679"/>
    </source>
</evidence>
<dbReference type="InterPro" id="IPR003964">
    <property type="entry name" value="Carb_kinase"/>
</dbReference>
<comment type="catalytic activity">
    <reaction evidence="7">
        <text>hydrogencarbonate + NH4(+) + ATP = carbamoyl phosphate + ADP + H2O + H(+)</text>
        <dbReference type="Rhea" id="RHEA:10152"/>
        <dbReference type="ChEBI" id="CHEBI:15377"/>
        <dbReference type="ChEBI" id="CHEBI:15378"/>
        <dbReference type="ChEBI" id="CHEBI:17544"/>
        <dbReference type="ChEBI" id="CHEBI:28938"/>
        <dbReference type="ChEBI" id="CHEBI:30616"/>
        <dbReference type="ChEBI" id="CHEBI:58228"/>
        <dbReference type="ChEBI" id="CHEBI:456216"/>
        <dbReference type="EC" id="2.7.2.2"/>
    </reaction>
</comment>
<dbReference type="Proteomes" id="UP000288291">
    <property type="component" value="Unassembled WGS sequence"/>
</dbReference>
<sequence>MSKIVVALGGNAIQTSDKTAAGQKKAIKKTMAAIVKMIENGDQIVITHGNGPQVGNLLLQQQAGSNPNNPAMPLDTVGAMTQGSIGYWMQQALDDLLQRSFALKLAVALVTQTVVDPNDPAFKNLSKPIGPFFTKEEVKKEQAEHPNYVYKEDAGRGFRQVVASPKPKQILEAPFIRTLLANNCVPIASGGGGIPVVVDADGLKGVPGVIDKDYSAAKLAENIKADQLVILTTVQNAYLNYGQENEQALGQVTCSQLKTYLAEGQFAPGSMKPKIEAAMEFVQHTGHQAIITSLANAGKLNQGVGTIVTL</sequence>
<dbReference type="CDD" id="cd04235">
    <property type="entry name" value="AAK_CK"/>
    <property type="match status" value="1"/>
</dbReference>
<dbReference type="GO" id="GO:0005829">
    <property type="term" value="C:cytosol"/>
    <property type="evidence" value="ECO:0007669"/>
    <property type="project" value="TreeGrafter"/>
</dbReference>
<evidence type="ECO:0000313" key="11">
    <source>
        <dbReference type="EMBL" id="RVU70109.1"/>
    </source>
</evidence>
<keyword evidence="12" id="KW-1185">Reference proteome</keyword>
<dbReference type="UniPathway" id="UPA00996">
    <property type="reaction ID" value="UER00366"/>
</dbReference>
<evidence type="ECO:0000256" key="1">
    <source>
        <dbReference type="ARBA" id="ARBA00005118"/>
    </source>
</evidence>
<dbReference type="InterPro" id="IPR001048">
    <property type="entry name" value="Asp/Glu/Uridylate_kinase"/>
</dbReference>
<dbReference type="NCBIfam" id="TIGR00746">
    <property type="entry name" value="arcC"/>
    <property type="match status" value="1"/>
</dbReference>